<dbReference type="Gene3D" id="2.60.120.260">
    <property type="entry name" value="Galactose-binding domain-like"/>
    <property type="match status" value="1"/>
</dbReference>
<evidence type="ECO:0000313" key="2">
    <source>
        <dbReference type="Proteomes" id="UP000885826"/>
    </source>
</evidence>
<dbReference type="AlphaFoldDB" id="A0A9C9EPD9"/>
<gene>
    <name evidence="1" type="ORF">ENI34_09950</name>
</gene>
<proteinExistence type="predicted"/>
<name>A0A9C9EPD9_UNCW3</name>
<accession>A0A9C9EPD9</accession>
<protein>
    <recommendedName>
        <fullName evidence="3">FlgD Ig-like domain-containing protein</fullName>
    </recommendedName>
</protein>
<dbReference type="Proteomes" id="UP000885826">
    <property type="component" value="Unassembled WGS sequence"/>
</dbReference>
<organism evidence="1 2">
    <name type="scientific">candidate division WOR-3 bacterium</name>
    <dbReference type="NCBI Taxonomy" id="2052148"/>
    <lineage>
        <taxon>Bacteria</taxon>
        <taxon>Bacteria division WOR-3</taxon>
    </lineage>
</organism>
<comment type="caution">
    <text evidence="1">The sequence shown here is derived from an EMBL/GenBank/DDBJ whole genome shotgun (WGS) entry which is preliminary data.</text>
</comment>
<sequence>MKRYLTATFILIFLSPLILRAFYDGKIIPSGVSPFSSPSDFVPQDTMLYQGFEDTFPPSGWDTLEISGTQGGPNPIPWCKNDYYAHTDSFSATYGWGYNLDGWLRILSLDFSQVYDIQLSFWWISSYTWHVYPYDNGDLFVEVSTDAGATWDTLWTFGDSVCVVGSGVTWPWEDWVWYQSTLDLSEYADMSNIYIGFHVVADDNADIAIDDVVIDTTSYAVVEKETETSPYGTPFLVLRPNPVITYSRISFYLPEDIYLRLAIYDCTGRVVRTLKKGRTGRGYHNIIWDKRDEEGKESAPGVYFCLLTAGPFELRKKFIIPY</sequence>
<evidence type="ECO:0008006" key="3">
    <source>
        <dbReference type="Google" id="ProtNLM"/>
    </source>
</evidence>
<dbReference type="EMBL" id="DRIG01000101">
    <property type="protein sequence ID" value="HEC79441.1"/>
    <property type="molecule type" value="Genomic_DNA"/>
</dbReference>
<dbReference type="Gene3D" id="2.60.40.4070">
    <property type="match status" value="1"/>
</dbReference>
<evidence type="ECO:0000313" key="1">
    <source>
        <dbReference type="EMBL" id="HEC79441.1"/>
    </source>
</evidence>
<reference evidence="1" key="1">
    <citation type="journal article" date="2020" name="mSystems">
        <title>Genome- and Community-Level Interaction Insights into Carbon Utilization and Element Cycling Functions of Hydrothermarchaeota in Hydrothermal Sediment.</title>
        <authorList>
            <person name="Zhou Z."/>
            <person name="Liu Y."/>
            <person name="Xu W."/>
            <person name="Pan J."/>
            <person name="Luo Z.H."/>
            <person name="Li M."/>
        </authorList>
    </citation>
    <scope>NUCLEOTIDE SEQUENCE</scope>
    <source>
        <strain evidence="1">HyVt-388</strain>
    </source>
</reference>